<dbReference type="GO" id="GO:0005886">
    <property type="term" value="C:plasma membrane"/>
    <property type="evidence" value="ECO:0007669"/>
    <property type="project" value="UniProtKB-SubCell"/>
</dbReference>
<feature type="transmembrane region" description="Helical" evidence="12">
    <location>
        <begin position="860"/>
        <end position="883"/>
    </location>
</feature>
<dbReference type="Proteomes" id="UP001063166">
    <property type="component" value="Unassembled WGS sequence"/>
</dbReference>
<dbReference type="CDD" id="cd03249">
    <property type="entry name" value="ABC_MTABC3_MDL1_MDL2"/>
    <property type="match status" value="2"/>
</dbReference>
<evidence type="ECO:0000256" key="7">
    <source>
        <dbReference type="ARBA" id="ARBA00022840"/>
    </source>
</evidence>
<feature type="region of interest" description="Disordered" evidence="11">
    <location>
        <begin position="1"/>
        <end position="51"/>
    </location>
</feature>
<evidence type="ECO:0000256" key="3">
    <source>
        <dbReference type="ARBA" id="ARBA00022448"/>
    </source>
</evidence>
<dbReference type="GO" id="GO:0005743">
    <property type="term" value="C:mitochondrial inner membrane"/>
    <property type="evidence" value="ECO:0007669"/>
    <property type="project" value="TreeGrafter"/>
</dbReference>
<organism evidence="15 16">
    <name type="scientific">Lyophyllum shimeji</name>
    <name type="common">Hon-shimeji</name>
    <name type="synonym">Tricholoma shimeji</name>
    <dbReference type="NCBI Taxonomy" id="47721"/>
    <lineage>
        <taxon>Eukaryota</taxon>
        <taxon>Fungi</taxon>
        <taxon>Dikarya</taxon>
        <taxon>Basidiomycota</taxon>
        <taxon>Agaricomycotina</taxon>
        <taxon>Agaricomycetes</taxon>
        <taxon>Agaricomycetidae</taxon>
        <taxon>Agaricales</taxon>
        <taxon>Tricholomatineae</taxon>
        <taxon>Lyophyllaceae</taxon>
        <taxon>Lyophyllum</taxon>
    </lineage>
</organism>
<comment type="similarity">
    <text evidence="2">Belongs to the ABC transporter superfamily. ABCB family. Multidrug resistance exporter (TC 3.A.1.201) subfamily.</text>
</comment>
<dbReference type="InterPro" id="IPR027417">
    <property type="entry name" value="P-loop_NTPase"/>
</dbReference>
<feature type="domain" description="ABC transporter" evidence="13">
    <location>
        <begin position="413"/>
        <end position="658"/>
    </location>
</feature>
<reference evidence="15" key="1">
    <citation type="submission" date="2022-07" db="EMBL/GenBank/DDBJ databases">
        <title>The genome of Lyophyllum shimeji provides insight into the initial evolution of ectomycorrhizal fungal genome.</title>
        <authorList>
            <person name="Kobayashi Y."/>
            <person name="Shibata T."/>
            <person name="Hirakawa H."/>
            <person name="Shigenobu S."/>
            <person name="Nishiyama T."/>
            <person name="Yamada A."/>
            <person name="Hasebe M."/>
            <person name="Kawaguchi M."/>
        </authorList>
    </citation>
    <scope>NUCLEOTIDE SEQUENCE</scope>
    <source>
        <strain evidence="15">AT787</strain>
    </source>
</reference>
<feature type="compositionally biased region" description="Basic and acidic residues" evidence="11">
    <location>
        <begin position="8"/>
        <end position="21"/>
    </location>
</feature>
<dbReference type="FunFam" id="3.40.50.300:FF:000066">
    <property type="entry name" value="ABC transporter B family member 1"/>
    <property type="match status" value="1"/>
</dbReference>
<dbReference type="InterPro" id="IPR003439">
    <property type="entry name" value="ABC_transporter-like_ATP-bd"/>
</dbReference>
<dbReference type="FunFam" id="3.40.50.300:FF:000913">
    <property type="entry name" value="ABC multidrug transporter SitT"/>
    <property type="match status" value="1"/>
</dbReference>
<feature type="transmembrane region" description="Helical" evidence="12">
    <location>
        <begin position="788"/>
        <end position="809"/>
    </location>
</feature>
<feature type="transmembrane region" description="Helical" evidence="12">
    <location>
        <begin position="69"/>
        <end position="93"/>
    </location>
</feature>
<dbReference type="Pfam" id="PF00005">
    <property type="entry name" value="ABC_tran"/>
    <property type="match status" value="2"/>
</dbReference>
<dbReference type="InterPro" id="IPR036640">
    <property type="entry name" value="ABC1_TM_sf"/>
</dbReference>
<dbReference type="GO" id="GO:0005524">
    <property type="term" value="F:ATP binding"/>
    <property type="evidence" value="ECO:0007669"/>
    <property type="project" value="UniProtKB-KW"/>
</dbReference>
<keyword evidence="4 12" id="KW-0812">Transmembrane</keyword>
<evidence type="ECO:0000256" key="10">
    <source>
        <dbReference type="ARBA" id="ARBA00023180"/>
    </source>
</evidence>
<keyword evidence="16" id="KW-1185">Reference proteome</keyword>
<comment type="subcellular location">
    <subcellularLocation>
        <location evidence="1">Cell membrane</location>
        <topology evidence="1">Multi-pass membrane protein</topology>
    </subcellularLocation>
</comment>
<dbReference type="PANTHER" id="PTHR43394:SF27">
    <property type="entry name" value="ATP-DEPENDENT TRANSLOCASE ABCB1-LIKE"/>
    <property type="match status" value="1"/>
</dbReference>
<feature type="transmembrane region" description="Helical" evidence="12">
    <location>
        <begin position="889"/>
        <end position="908"/>
    </location>
</feature>
<evidence type="ECO:0000256" key="11">
    <source>
        <dbReference type="SAM" id="MobiDB-lite"/>
    </source>
</evidence>
<keyword evidence="6" id="KW-0547">Nucleotide-binding</keyword>
<evidence type="ECO:0000256" key="1">
    <source>
        <dbReference type="ARBA" id="ARBA00004651"/>
    </source>
</evidence>
<dbReference type="PROSITE" id="PS00211">
    <property type="entry name" value="ABC_TRANSPORTER_1"/>
    <property type="match status" value="2"/>
</dbReference>
<dbReference type="InterPro" id="IPR039421">
    <property type="entry name" value="Type_1_exporter"/>
</dbReference>
<feature type="region of interest" description="Disordered" evidence="11">
    <location>
        <begin position="662"/>
        <end position="683"/>
    </location>
</feature>
<dbReference type="SMART" id="SM00382">
    <property type="entry name" value="AAA"/>
    <property type="match status" value="2"/>
</dbReference>
<dbReference type="Gene3D" id="3.40.50.300">
    <property type="entry name" value="P-loop containing nucleotide triphosphate hydrolases"/>
    <property type="match status" value="2"/>
</dbReference>
<feature type="transmembrane region" description="Helical" evidence="12">
    <location>
        <begin position="211"/>
        <end position="230"/>
    </location>
</feature>
<dbReference type="CDD" id="cd18578">
    <property type="entry name" value="ABC_6TM_Pgp_ABCB1_D2_like"/>
    <property type="match status" value="1"/>
</dbReference>
<accession>A0A9P3UKQ8</accession>
<feature type="domain" description="ABC transmembrane type-1" evidence="14">
    <location>
        <begin position="73"/>
        <end position="378"/>
    </location>
</feature>
<evidence type="ECO:0000256" key="9">
    <source>
        <dbReference type="ARBA" id="ARBA00023136"/>
    </source>
</evidence>
<feature type="domain" description="ABC transporter" evidence="13">
    <location>
        <begin position="1069"/>
        <end position="1309"/>
    </location>
</feature>
<dbReference type="CDD" id="cd18577">
    <property type="entry name" value="ABC_6TM_Pgp_ABCB1_D1_like"/>
    <property type="match status" value="1"/>
</dbReference>
<dbReference type="PROSITE" id="PS50893">
    <property type="entry name" value="ABC_TRANSPORTER_2"/>
    <property type="match status" value="2"/>
</dbReference>
<keyword evidence="9 12" id="KW-0472">Membrane</keyword>
<dbReference type="GO" id="GO:0090374">
    <property type="term" value="P:oligopeptide export from mitochondrion"/>
    <property type="evidence" value="ECO:0007669"/>
    <property type="project" value="TreeGrafter"/>
</dbReference>
<proteinExistence type="inferred from homology"/>
<evidence type="ECO:0000256" key="4">
    <source>
        <dbReference type="ARBA" id="ARBA00022692"/>
    </source>
</evidence>
<name>A0A9P3UKQ8_LYOSH</name>
<comment type="caution">
    <text evidence="15">The sequence shown here is derived from an EMBL/GenBank/DDBJ whole genome shotgun (WGS) entry which is preliminary data.</text>
</comment>
<evidence type="ECO:0000256" key="8">
    <source>
        <dbReference type="ARBA" id="ARBA00022989"/>
    </source>
</evidence>
<dbReference type="PANTHER" id="PTHR43394">
    <property type="entry name" value="ATP-DEPENDENT PERMEASE MDL1, MITOCHONDRIAL"/>
    <property type="match status" value="1"/>
</dbReference>
<dbReference type="InterPro" id="IPR017871">
    <property type="entry name" value="ABC_transporter-like_CS"/>
</dbReference>
<evidence type="ECO:0000313" key="16">
    <source>
        <dbReference type="Proteomes" id="UP001063166"/>
    </source>
</evidence>
<feature type="transmembrane region" description="Helical" evidence="12">
    <location>
        <begin position="138"/>
        <end position="159"/>
    </location>
</feature>
<evidence type="ECO:0000256" key="12">
    <source>
        <dbReference type="SAM" id="Phobius"/>
    </source>
</evidence>
<keyword evidence="5" id="KW-0677">Repeat</keyword>
<feature type="transmembrane region" description="Helical" evidence="12">
    <location>
        <begin position="236"/>
        <end position="257"/>
    </location>
</feature>
<evidence type="ECO:0000259" key="13">
    <source>
        <dbReference type="PROSITE" id="PS50893"/>
    </source>
</evidence>
<dbReference type="InterPro" id="IPR003593">
    <property type="entry name" value="AAA+_ATPase"/>
</dbReference>
<dbReference type="Pfam" id="PF00664">
    <property type="entry name" value="ABC_membrane"/>
    <property type="match status" value="2"/>
</dbReference>
<feature type="transmembrane region" description="Helical" evidence="12">
    <location>
        <begin position="1004"/>
        <end position="1024"/>
    </location>
</feature>
<dbReference type="FunFam" id="1.20.1560.10:FF:000009">
    <property type="entry name" value="ABC transporter B family member 1"/>
    <property type="match status" value="1"/>
</dbReference>
<dbReference type="PROSITE" id="PS50929">
    <property type="entry name" value="ABC_TM1F"/>
    <property type="match status" value="2"/>
</dbReference>
<keyword evidence="3" id="KW-0813">Transport</keyword>
<dbReference type="SUPFAM" id="SSF90123">
    <property type="entry name" value="ABC transporter transmembrane region"/>
    <property type="match status" value="2"/>
</dbReference>
<evidence type="ECO:0000259" key="14">
    <source>
        <dbReference type="PROSITE" id="PS50929"/>
    </source>
</evidence>
<gene>
    <name evidence="15" type="ORF">LshimejAT787_0502590</name>
</gene>
<feature type="transmembrane region" description="Helical" evidence="12">
    <location>
        <begin position="741"/>
        <end position="768"/>
    </location>
</feature>
<feature type="transmembrane region" description="Helical" evidence="12">
    <location>
        <begin position="312"/>
        <end position="331"/>
    </location>
</feature>
<dbReference type="FunFam" id="1.20.1560.10:FF:000102">
    <property type="entry name" value="ABC multidrug transporter Mdr1"/>
    <property type="match status" value="1"/>
</dbReference>
<dbReference type="EMBL" id="BRPK01000005">
    <property type="protein sequence ID" value="GLB38394.1"/>
    <property type="molecule type" value="Genomic_DNA"/>
</dbReference>
<dbReference type="GO" id="GO:0016887">
    <property type="term" value="F:ATP hydrolysis activity"/>
    <property type="evidence" value="ECO:0007669"/>
    <property type="project" value="InterPro"/>
</dbReference>
<feature type="transmembrane region" description="Helical" evidence="12">
    <location>
        <begin position="971"/>
        <end position="992"/>
    </location>
</feature>
<dbReference type="Gene3D" id="1.20.1560.10">
    <property type="entry name" value="ABC transporter type 1, transmembrane domain"/>
    <property type="match status" value="1"/>
</dbReference>
<dbReference type="InterPro" id="IPR011527">
    <property type="entry name" value="ABC1_TM_dom"/>
</dbReference>
<dbReference type="OrthoDB" id="6500128at2759"/>
<feature type="compositionally biased region" description="Basic and acidic residues" evidence="11">
    <location>
        <begin position="31"/>
        <end position="51"/>
    </location>
</feature>
<evidence type="ECO:0000256" key="6">
    <source>
        <dbReference type="ARBA" id="ARBA00022741"/>
    </source>
</evidence>
<keyword evidence="10" id="KW-0325">Glycoprotein</keyword>
<feature type="domain" description="ABC transmembrane type-1" evidence="14">
    <location>
        <begin position="745"/>
        <end position="1032"/>
    </location>
</feature>
<evidence type="ECO:0000256" key="2">
    <source>
        <dbReference type="ARBA" id="ARBA00007577"/>
    </source>
</evidence>
<sequence>MSDSRPSTADEKGTVVEEKPKRGFFARKAPKAVEEKKLDETPETKESKETEVPPVSFTELFRFSTKFELLINIIGLICAAAAGAAQPLMSLLFGNLTQDFVTFGTTLHLAQSGNATAQAEVPAAAAQFRHTASLDASYLAYIGVGMFACTYIYMFVWVYTGEVNAKRIREKYLRAVLRQDIQFFDSVGAGEVATRIQTDTHLVQQGISEKVALVVNFTAAFITGFVLAYVRCWRLALALSSILPCMAITGGVMNKFISKYMQLSLKHVAAGGSLAEEVISTVRTAQAFGTQRTLADLYDVHINESRRVDMKAAVWHGGGLAIFFFIIYSSYALAFRFGTTLILQGRATPGQVVNVFLAILIGSFSLVMLAPEMQAITHGRGAAAKLYSTIDRVPVIDSANPGGLKPETVTGEIVLEDVRFSYPSRPSVQVVKGLSITFEAGKTAALVGASGSGKSTIISLVERFYDPTSGSVKLDGVNLKDLNVKWLRSQIGLVSQEPTLFATTIKANVAHGLIGTKYEHASEEEKFALIKEACIKANADGFITKLPLGYDTLVGERGFLLSGGQKQRVAIARAIVSDPRILLLDEATSALDTQSEGIVQDALDKAAAGRTTITIAHRLSTIKDADVIYVMGDGLVLEHGTHDELLAKGAAYARLVQAQKLREGTESQGTGADTPDAGDEPQDMEKLAREEVPLGRKNTGRSLASEILEQKRQAQENEKEKGDHSLPYLFKRMGMLNPESWRSYAIGAVFAALTGMVYPAFGIVYAKGIDGFSLPDRHAKRHQGDRTALWFFLIAIISTICIGMQNYLFASSAARLTGKLRSLSFRAILRQDIEFFDKSENSTGSLTANLSDNPQKVNGLAGVTLGAIVQSISTLIAGSVIGLAFVWKLALIAMACTPLLVSAGYIRLRVVVLKDQANKKAHESSAQLACEAAGSIRTVAALTREDDCCEQYSTSLDEPLRKSNRTAIWSNGLYALSQSMIFFVIALVFWYGSVLVSRQEYSTFQFFVGLMSTTFGAIQAGNVFSFVPDVSSAKGAGSDIIKLLDSMPEIDAESKDGKTLDREKTRGHIRFENVHFRYPTRPGVRVLRDLSLQIEPGTYVALVGASGSGKSTIIQLIERFYDPLAGEIFLDNELITELNVSEYRKQIALVSQEPTLYAGTIRFNILLGAIKPESEVTQAEIEKACADANILEFIKSLPDGFDTEVGGKGSQLSGGQKQRIAIARALLRNPNVLLLDEATSALDSNSEKVVQAALDQAAKGRTTIAIAHRLSTIQNADRIYFIKEGRVSEYGTHDQLLAKRGDYYEYVQLQALSKRE</sequence>
<dbReference type="GO" id="GO:0015421">
    <property type="term" value="F:ABC-type oligopeptide transporter activity"/>
    <property type="evidence" value="ECO:0007669"/>
    <property type="project" value="TreeGrafter"/>
</dbReference>
<keyword evidence="8 12" id="KW-1133">Transmembrane helix</keyword>
<evidence type="ECO:0000313" key="15">
    <source>
        <dbReference type="EMBL" id="GLB38394.1"/>
    </source>
</evidence>
<protein>
    <submittedName>
        <fullName evidence="15">Multidrug resistance protein 1</fullName>
    </submittedName>
</protein>
<feature type="transmembrane region" description="Helical" evidence="12">
    <location>
        <begin position="351"/>
        <end position="370"/>
    </location>
</feature>
<dbReference type="SUPFAM" id="SSF52540">
    <property type="entry name" value="P-loop containing nucleoside triphosphate hydrolases"/>
    <property type="match status" value="2"/>
</dbReference>
<evidence type="ECO:0000256" key="5">
    <source>
        <dbReference type="ARBA" id="ARBA00022737"/>
    </source>
</evidence>
<keyword evidence="7" id="KW-0067">ATP-binding</keyword>